<sequence>MSLTKKMPHTMTKGEEAGCSEEVGPPFPPFPPPPRQLRVPGGEAGEGEGTQPAKTLRVLARVSLVLAGEKCRELGLKISAEKSKPMTIKAATPDCHLLVQDVRLPRTRVYQYLGVWIDRGLTFTTQVKYLRERTQARVNVMRAMTRTHAGASYAVLRLFYVQAVRALVDYSAPVLIALSPTQQKRIEAHPKPGHEDHAGGATLETSGCVMQSEARLVPLTTRLSRLWPVGWPRSSTRPTSQAAPSTTRTAQLTLREAPTGAAVVTGQEVLSWRTPDHCSTLQTELVAIQHALEHARHCREEMVVVHSDSRSALQVLQQLSPPTDNVRLTTTILGLAQRIAAQGRHVRLNWVPSHVGLRGNEAADEAARAVTRWPTVTAVVLPSIQQGKTMARRAAANSTEQQHREMEASSRQAAWYAKATAYRPLLPARQLSRADEVKLHRLRLGYRTLEELRDDFESRQCDHCGHLARHPLRHYLLSCPATAQLRQQIGGPEDDEDRAALVLRRALEDLPRLLVVVRSAPPPR</sequence>
<gene>
    <name evidence="3" type="ORF">GWK47_033145</name>
</gene>
<dbReference type="EMBL" id="JACEEZ010002594">
    <property type="protein sequence ID" value="KAG0728128.1"/>
    <property type="molecule type" value="Genomic_DNA"/>
</dbReference>
<protein>
    <recommendedName>
        <fullName evidence="2">RNase H type-1 domain-containing protein</fullName>
    </recommendedName>
</protein>
<evidence type="ECO:0000259" key="2">
    <source>
        <dbReference type="PROSITE" id="PS50879"/>
    </source>
</evidence>
<dbReference type="PROSITE" id="PS50879">
    <property type="entry name" value="RNASE_H_1"/>
    <property type="match status" value="1"/>
</dbReference>
<evidence type="ECO:0000313" key="4">
    <source>
        <dbReference type="Proteomes" id="UP000770661"/>
    </source>
</evidence>
<dbReference type="AlphaFoldDB" id="A0A8J4YJX5"/>
<feature type="region of interest" description="Disordered" evidence="1">
    <location>
        <begin position="1"/>
        <end position="52"/>
    </location>
</feature>
<dbReference type="GO" id="GO:0003676">
    <property type="term" value="F:nucleic acid binding"/>
    <property type="evidence" value="ECO:0007669"/>
    <property type="project" value="InterPro"/>
</dbReference>
<dbReference type="GO" id="GO:0004523">
    <property type="term" value="F:RNA-DNA hybrid ribonuclease activity"/>
    <property type="evidence" value="ECO:0007669"/>
    <property type="project" value="InterPro"/>
</dbReference>
<dbReference type="Proteomes" id="UP000770661">
    <property type="component" value="Unassembled WGS sequence"/>
</dbReference>
<dbReference type="OrthoDB" id="8955194at2759"/>
<feature type="compositionally biased region" description="Pro residues" evidence="1">
    <location>
        <begin position="25"/>
        <end position="35"/>
    </location>
</feature>
<name>A0A8J4YJX5_CHIOP</name>
<accession>A0A8J4YJX5</accession>
<dbReference type="InterPro" id="IPR036397">
    <property type="entry name" value="RNaseH_sf"/>
</dbReference>
<evidence type="ECO:0000256" key="1">
    <source>
        <dbReference type="SAM" id="MobiDB-lite"/>
    </source>
</evidence>
<dbReference type="Gene3D" id="3.30.420.10">
    <property type="entry name" value="Ribonuclease H-like superfamily/Ribonuclease H"/>
    <property type="match status" value="1"/>
</dbReference>
<dbReference type="CDD" id="cd09276">
    <property type="entry name" value="Rnase_HI_RT_non_LTR"/>
    <property type="match status" value="1"/>
</dbReference>
<keyword evidence="4" id="KW-1185">Reference proteome</keyword>
<feature type="compositionally biased region" description="Polar residues" evidence="1">
    <location>
        <begin position="233"/>
        <end position="249"/>
    </location>
</feature>
<comment type="caution">
    <text evidence="3">The sequence shown here is derived from an EMBL/GenBank/DDBJ whole genome shotgun (WGS) entry which is preliminary data.</text>
</comment>
<evidence type="ECO:0000313" key="3">
    <source>
        <dbReference type="EMBL" id="KAG0728128.1"/>
    </source>
</evidence>
<reference evidence="3" key="1">
    <citation type="submission" date="2020-07" db="EMBL/GenBank/DDBJ databases">
        <title>The High-quality genome of the commercially important snow crab, Chionoecetes opilio.</title>
        <authorList>
            <person name="Jeong J.-H."/>
            <person name="Ryu S."/>
        </authorList>
    </citation>
    <scope>NUCLEOTIDE SEQUENCE</scope>
    <source>
        <strain evidence="3">MADBK_172401_WGS</strain>
        <tissue evidence="3">Digestive gland</tissue>
    </source>
</reference>
<organism evidence="3 4">
    <name type="scientific">Chionoecetes opilio</name>
    <name type="common">Atlantic snow crab</name>
    <name type="synonym">Cancer opilio</name>
    <dbReference type="NCBI Taxonomy" id="41210"/>
    <lineage>
        <taxon>Eukaryota</taxon>
        <taxon>Metazoa</taxon>
        <taxon>Ecdysozoa</taxon>
        <taxon>Arthropoda</taxon>
        <taxon>Crustacea</taxon>
        <taxon>Multicrustacea</taxon>
        <taxon>Malacostraca</taxon>
        <taxon>Eumalacostraca</taxon>
        <taxon>Eucarida</taxon>
        <taxon>Decapoda</taxon>
        <taxon>Pleocyemata</taxon>
        <taxon>Brachyura</taxon>
        <taxon>Eubrachyura</taxon>
        <taxon>Majoidea</taxon>
        <taxon>Majidae</taxon>
        <taxon>Chionoecetes</taxon>
    </lineage>
</organism>
<feature type="domain" description="RNase H type-1" evidence="2">
    <location>
        <begin position="234"/>
        <end position="372"/>
    </location>
</feature>
<dbReference type="Pfam" id="PF00075">
    <property type="entry name" value="RNase_H"/>
    <property type="match status" value="1"/>
</dbReference>
<dbReference type="InterPro" id="IPR012337">
    <property type="entry name" value="RNaseH-like_sf"/>
</dbReference>
<proteinExistence type="predicted"/>
<dbReference type="SUPFAM" id="SSF53098">
    <property type="entry name" value="Ribonuclease H-like"/>
    <property type="match status" value="1"/>
</dbReference>
<dbReference type="InterPro" id="IPR002156">
    <property type="entry name" value="RNaseH_domain"/>
</dbReference>
<feature type="region of interest" description="Disordered" evidence="1">
    <location>
        <begin position="230"/>
        <end position="249"/>
    </location>
</feature>